<dbReference type="EMBL" id="SDWU01000024">
    <property type="protein sequence ID" value="RYB98332.1"/>
    <property type="molecule type" value="Genomic_DNA"/>
</dbReference>
<dbReference type="Gene3D" id="3.40.630.30">
    <property type="match status" value="1"/>
</dbReference>
<keyword evidence="3" id="KW-1185">Reference proteome</keyword>
<reference evidence="2 3" key="1">
    <citation type="submission" date="2019-01" db="EMBL/GenBank/DDBJ databases">
        <title>Novel species of Nocardioides.</title>
        <authorList>
            <person name="Liu Q."/>
            <person name="Xin Y.-H."/>
        </authorList>
    </citation>
    <scope>NUCLEOTIDE SEQUENCE [LARGE SCALE GENOMIC DNA]</scope>
    <source>
        <strain evidence="2 3">CGMCC 4.6875</strain>
    </source>
</reference>
<keyword evidence="2" id="KW-0808">Transferase</keyword>
<feature type="domain" description="N-acetyltransferase" evidence="1">
    <location>
        <begin position="139"/>
        <end position="283"/>
    </location>
</feature>
<dbReference type="InterPro" id="IPR000182">
    <property type="entry name" value="GNAT_dom"/>
</dbReference>
<name>A0A4Q2S783_9ACTN</name>
<accession>A0A4Q2S783</accession>
<evidence type="ECO:0000313" key="3">
    <source>
        <dbReference type="Proteomes" id="UP000293291"/>
    </source>
</evidence>
<evidence type="ECO:0000313" key="2">
    <source>
        <dbReference type="EMBL" id="RYB98332.1"/>
    </source>
</evidence>
<sequence>MTPERLDVEQALPRMQALASRTWSPESRHHPGQLAWSAAYGEPDVLDLGPAYVLDDAWAWLESLDWLEVCGTDPAAVDAVVTAALAGAADEVTASTLETEAVVTGVLADHGFVEVESPWFTHHHLDLADLPAVGLPEGYAVRAVRPGEHEQRAAVHRAAWSPTSRVTTAAYERLMTIAPYRPALDHVVTTADGEWVASCCVWLDPTTGVALVEPVGCVAEHGGRGLATAASVSALTAARDAGATTGLVCPRGDDDHPGPARLYRRIGFVPGARTRTYRWRRGD</sequence>
<dbReference type="GO" id="GO:0016747">
    <property type="term" value="F:acyltransferase activity, transferring groups other than amino-acyl groups"/>
    <property type="evidence" value="ECO:0007669"/>
    <property type="project" value="InterPro"/>
</dbReference>
<protein>
    <submittedName>
        <fullName evidence="2">GCN5 family acetyltransferase</fullName>
    </submittedName>
</protein>
<comment type="caution">
    <text evidence="2">The sequence shown here is derived from an EMBL/GenBank/DDBJ whole genome shotgun (WGS) entry which is preliminary data.</text>
</comment>
<gene>
    <name evidence="2" type="ORF">EUA07_18490</name>
</gene>
<organism evidence="2 3">
    <name type="scientific">Nocardioides ganghwensis</name>
    <dbReference type="NCBI Taxonomy" id="252230"/>
    <lineage>
        <taxon>Bacteria</taxon>
        <taxon>Bacillati</taxon>
        <taxon>Actinomycetota</taxon>
        <taxon>Actinomycetes</taxon>
        <taxon>Propionibacteriales</taxon>
        <taxon>Nocardioidaceae</taxon>
        <taxon>Nocardioides</taxon>
    </lineage>
</organism>
<dbReference type="Proteomes" id="UP000293291">
    <property type="component" value="Unassembled WGS sequence"/>
</dbReference>
<dbReference type="SUPFAM" id="SSF55729">
    <property type="entry name" value="Acyl-CoA N-acyltransferases (Nat)"/>
    <property type="match status" value="1"/>
</dbReference>
<dbReference type="OrthoDB" id="3771710at2"/>
<evidence type="ECO:0000259" key="1">
    <source>
        <dbReference type="PROSITE" id="PS51186"/>
    </source>
</evidence>
<dbReference type="AlphaFoldDB" id="A0A4Q2S783"/>
<dbReference type="RefSeq" id="WP_129456655.1">
    <property type="nucleotide sequence ID" value="NZ_JACXYX010000020.1"/>
</dbReference>
<dbReference type="InterPro" id="IPR016181">
    <property type="entry name" value="Acyl_CoA_acyltransferase"/>
</dbReference>
<proteinExistence type="predicted"/>
<dbReference type="PROSITE" id="PS51186">
    <property type="entry name" value="GNAT"/>
    <property type="match status" value="1"/>
</dbReference>